<evidence type="ECO:0000256" key="4">
    <source>
        <dbReference type="ARBA" id="ARBA00022475"/>
    </source>
</evidence>
<evidence type="ECO:0000256" key="8">
    <source>
        <dbReference type="SAM" id="Phobius"/>
    </source>
</evidence>
<sequence>MNLFVGAAQVLLPTLILVTADGNPEVINAAWPSYLFGFTYLWFGLIQIFDLDPKGFGWYSAFVAAIAAFHAVKSVGSDPVFAVIWATWTIMWTLFFVLLGLGVTTAGRLDLGHFTGWFLVLLGIPTCTVSAILLLNGVWVTSAGAGLLALAALLAGAVGSGVLAGRSARRSGVVEADSPRISGAGERVPQPA</sequence>
<evidence type="ECO:0000256" key="1">
    <source>
        <dbReference type="ARBA" id="ARBA00004651"/>
    </source>
</evidence>
<dbReference type="Pfam" id="PF02293">
    <property type="entry name" value="AmiS_UreI"/>
    <property type="match status" value="1"/>
</dbReference>
<keyword evidence="4" id="KW-1003">Cell membrane</keyword>
<evidence type="ECO:0000313" key="10">
    <source>
        <dbReference type="Proteomes" id="UP000069654"/>
    </source>
</evidence>
<dbReference type="Gene3D" id="1.25.40.600">
    <property type="match status" value="1"/>
</dbReference>
<keyword evidence="6 8" id="KW-1133">Transmembrane helix</keyword>
<dbReference type="InterPro" id="IPR038523">
    <property type="entry name" value="AmiSUreI_transpt_sf"/>
</dbReference>
<feature type="transmembrane region" description="Helical" evidence="8">
    <location>
        <begin position="56"/>
        <end position="76"/>
    </location>
</feature>
<proteinExistence type="inferred from homology"/>
<keyword evidence="3" id="KW-0813">Transport</keyword>
<dbReference type="EMBL" id="BCTB01000049">
    <property type="protein sequence ID" value="GAT16812.1"/>
    <property type="molecule type" value="Genomic_DNA"/>
</dbReference>
<evidence type="ECO:0000256" key="2">
    <source>
        <dbReference type="ARBA" id="ARBA00010068"/>
    </source>
</evidence>
<evidence type="ECO:0000256" key="7">
    <source>
        <dbReference type="ARBA" id="ARBA00023136"/>
    </source>
</evidence>
<keyword evidence="7 8" id="KW-0472">Membrane</keyword>
<evidence type="ECO:0000256" key="6">
    <source>
        <dbReference type="ARBA" id="ARBA00022989"/>
    </source>
</evidence>
<evidence type="ECO:0000256" key="5">
    <source>
        <dbReference type="ARBA" id="ARBA00022692"/>
    </source>
</evidence>
<reference evidence="9 10" key="1">
    <citation type="journal article" date="2016" name="Genome Announc.">
        <title>Draft Genome Sequences of Five Rapidly Growing Mycobacterium Species, M. thermoresistibile, M. fortuitum subsp. acetamidolyticum, M. canariasense, M. brisbanense, and M. novocastrense.</title>
        <authorList>
            <person name="Katahira K."/>
            <person name="Ogura Y."/>
            <person name="Gotoh Y."/>
            <person name="Hayashi T."/>
        </authorList>
    </citation>
    <scope>NUCLEOTIDE SEQUENCE [LARGE SCALE GENOMIC DNA]</scope>
    <source>
        <strain evidence="9 10">JCM6362</strain>
    </source>
</reference>
<dbReference type="GO" id="GO:0005886">
    <property type="term" value="C:plasma membrane"/>
    <property type="evidence" value="ECO:0007669"/>
    <property type="project" value="UniProtKB-SubCell"/>
</dbReference>
<organism evidence="9 10">
    <name type="scientific">Mycolicibacterium thermoresistibile</name>
    <name type="common">Mycobacterium thermoresistibile</name>
    <dbReference type="NCBI Taxonomy" id="1797"/>
    <lineage>
        <taxon>Bacteria</taxon>
        <taxon>Bacillati</taxon>
        <taxon>Actinomycetota</taxon>
        <taxon>Actinomycetes</taxon>
        <taxon>Mycobacteriales</taxon>
        <taxon>Mycobacteriaceae</taxon>
        <taxon>Mycolicibacterium</taxon>
    </lineage>
</organism>
<feature type="transmembrane region" description="Helical" evidence="8">
    <location>
        <begin position="116"/>
        <end position="139"/>
    </location>
</feature>
<feature type="transmembrane region" description="Helical" evidence="8">
    <location>
        <begin position="30"/>
        <end position="49"/>
    </location>
</feature>
<dbReference type="AlphaFoldDB" id="A0A100XHU2"/>
<dbReference type="InterPro" id="IPR003211">
    <property type="entry name" value="AmiSUreI_transpt"/>
</dbReference>
<keyword evidence="5 8" id="KW-0812">Transmembrane</keyword>
<comment type="subcellular location">
    <subcellularLocation>
        <location evidence="1">Cell membrane</location>
        <topology evidence="1">Multi-pass membrane protein</topology>
    </subcellularLocation>
</comment>
<evidence type="ECO:0000256" key="3">
    <source>
        <dbReference type="ARBA" id="ARBA00022448"/>
    </source>
</evidence>
<feature type="transmembrane region" description="Helical" evidence="8">
    <location>
        <begin position="145"/>
        <end position="164"/>
    </location>
</feature>
<evidence type="ECO:0000313" key="9">
    <source>
        <dbReference type="EMBL" id="GAT16812.1"/>
    </source>
</evidence>
<protein>
    <submittedName>
        <fullName evidence="9">Amidase substrates transport protein</fullName>
    </submittedName>
</protein>
<comment type="caution">
    <text evidence="9">The sequence shown here is derived from an EMBL/GenBank/DDBJ whole genome shotgun (WGS) entry which is preliminary data.</text>
</comment>
<dbReference type="Proteomes" id="UP000069654">
    <property type="component" value="Unassembled WGS sequence"/>
</dbReference>
<reference evidence="10" key="2">
    <citation type="submission" date="2016-02" db="EMBL/GenBank/DDBJ databases">
        <title>Draft genome sequence of five rapidly growing Mycobacterium species.</title>
        <authorList>
            <person name="Katahira K."/>
            <person name="Gotou Y."/>
            <person name="Iida K."/>
            <person name="Ogura Y."/>
            <person name="Hayashi T."/>
        </authorList>
    </citation>
    <scope>NUCLEOTIDE SEQUENCE [LARGE SCALE GENOMIC DNA]</scope>
    <source>
        <strain evidence="10">JCM6362</strain>
    </source>
</reference>
<comment type="similarity">
    <text evidence="2">Belongs to the AmiS/UreI family.</text>
</comment>
<gene>
    <name evidence="9" type="ORF">RMCT_3781</name>
</gene>
<feature type="transmembrane region" description="Helical" evidence="8">
    <location>
        <begin position="82"/>
        <end position="104"/>
    </location>
</feature>
<dbReference type="STRING" id="1797.RMCT_3781"/>
<name>A0A100XHU2_MYCTH</name>
<accession>A0A100XHU2</accession>